<dbReference type="AlphaFoldDB" id="B0CAZ9"/>
<keyword evidence="2" id="KW-1185">Reference proteome</keyword>
<dbReference type="Proteomes" id="UP000000268">
    <property type="component" value="Chromosome"/>
</dbReference>
<dbReference type="KEGG" id="amr:AM1_0432"/>
<evidence type="ECO:0000313" key="2">
    <source>
        <dbReference type="Proteomes" id="UP000000268"/>
    </source>
</evidence>
<dbReference type="HOGENOM" id="CLU_157214_0_0_3"/>
<dbReference type="OrthoDB" id="495409at2"/>
<dbReference type="EMBL" id="CP000828">
    <property type="protein sequence ID" value="ABW25489.1"/>
    <property type="molecule type" value="Genomic_DNA"/>
</dbReference>
<accession>B0CAZ9</accession>
<proteinExistence type="predicted"/>
<name>B0CAZ9_ACAM1</name>
<dbReference type="RefSeq" id="WP_012161096.1">
    <property type="nucleotide sequence ID" value="NC_009925.1"/>
</dbReference>
<evidence type="ECO:0000313" key="1">
    <source>
        <dbReference type="EMBL" id="ABW25489.1"/>
    </source>
</evidence>
<organism evidence="1 2">
    <name type="scientific">Acaryochloris marina (strain MBIC 11017)</name>
    <dbReference type="NCBI Taxonomy" id="329726"/>
    <lineage>
        <taxon>Bacteria</taxon>
        <taxon>Bacillati</taxon>
        <taxon>Cyanobacteriota</taxon>
        <taxon>Cyanophyceae</taxon>
        <taxon>Acaryochloridales</taxon>
        <taxon>Acaryochloridaceae</taxon>
        <taxon>Acaryochloris</taxon>
    </lineage>
</organism>
<sequence length="119" mass="13469">MNDLPDFVKKAFYLGVGVASYAGEQAGNKVAEIQERAQQLADEMIRRGEMSTDEANRWLNQFNDTPAQVSVEEVPYPDQPQTIELVTGDEAEERDPSESEDIHAQVNELEEELRRLQDS</sequence>
<evidence type="ECO:0008006" key="3">
    <source>
        <dbReference type="Google" id="ProtNLM"/>
    </source>
</evidence>
<dbReference type="eggNOG" id="COG3937">
    <property type="taxonomic scope" value="Bacteria"/>
</dbReference>
<reference evidence="1 2" key="1">
    <citation type="journal article" date="2008" name="Proc. Natl. Acad. Sci. U.S.A.">
        <title>Niche adaptation and genome expansion in the chlorophyll d-producing cyanobacterium Acaryochloris marina.</title>
        <authorList>
            <person name="Swingley W.D."/>
            <person name="Chen M."/>
            <person name="Cheung P.C."/>
            <person name="Conrad A.L."/>
            <person name="Dejesa L.C."/>
            <person name="Hao J."/>
            <person name="Honchak B.M."/>
            <person name="Karbach L.E."/>
            <person name="Kurdoglu A."/>
            <person name="Lahiri S."/>
            <person name="Mastrian S.D."/>
            <person name="Miyashita H."/>
            <person name="Page L."/>
            <person name="Ramakrishna P."/>
            <person name="Satoh S."/>
            <person name="Sattley W.M."/>
            <person name="Shimada Y."/>
            <person name="Taylor H.L."/>
            <person name="Tomo T."/>
            <person name="Tsuchiya T."/>
            <person name="Wang Z.T."/>
            <person name="Raymond J."/>
            <person name="Mimuro M."/>
            <person name="Blankenship R.E."/>
            <person name="Touchman J.W."/>
        </authorList>
    </citation>
    <scope>NUCLEOTIDE SEQUENCE [LARGE SCALE GENOMIC DNA]</scope>
    <source>
        <strain evidence="2">MBIC 11017</strain>
    </source>
</reference>
<protein>
    <recommendedName>
        <fullName evidence="3">Polyhydroxyalkanoate synthesis regulator phasin</fullName>
    </recommendedName>
</protein>
<gene>
    <name evidence="1" type="ordered locus">AM1_0432</name>
</gene>
<dbReference type="STRING" id="329726.AM1_0432"/>